<dbReference type="AlphaFoldDB" id="A0A5C4NS44"/>
<dbReference type="Pfam" id="PF11745">
    <property type="entry name" value="DUF3304"/>
    <property type="match status" value="1"/>
</dbReference>
<keyword evidence="1" id="KW-0812">Transmembrane</keyword>
<feature type="transmembrane region" description="Helical" evidence="1">
    <location>
        <begin position="27"/>
        <end position="50"/>
    </location>
</feature>
<sequence>MDGGAIPCRCADVISGDKVMIILFRQWLWRGILLAACFPGVGMAASIQALNYSSREVNYIAVENPGNTNSGGGGDAIDPYGQGGTICCFSVPEKWHADLKVVVVYQFYPDPTLHRETVSIPPYPNGKAGDIWLIVYEDGSVGAVVSHYGPSLPEWPGKIKGYPVPTKEYREERRKQKLKREKASLLTLERGLLLRGNSLPDEKVKEIQEIIDFQKKVIQSLEGKP</sequence>
<accession>A0A5C4NS44</accession>
<reference evidence="2 3" key="1">
    <citation type="submission" date="2019-06" db="EMBL/GenBank/DDBJ databases">
        <title>Genome sequence of Janthinobacterium lividum UCD_MED1.</title>
        <authorList>
            <person name="De Leon M.E."/>
            <person name="Jospin G."/>
        </authorList>
    </citation>
    <scope>NUCLEOTIDE SEQUENCE [LARGE SCALE GENOMIC DNA]</scope>
    <source>
        <strain evidence="2 3">UCD_MED1</strain>
    </source>
</reference>
<keyword evidence="1" id="KW-1133">Transmembrane helix</keyword>
<gene>
    <name evidence="2" type="ORF">FHI69_17800</name>
</gene>
<dbReference type="EMBL" id="VDGE01000007">
    <property type="protein sequence ID" value="TNC75487.1"/>
    <property type="molecule type" value="Genomic_DNA"/>
</dbReference>
<keyword evidence="1" id="KW-0472">Membrane</keyword>
<comment type="caution">
    <text evidence="2">The sequence shown here is derived from an EMBL/GenBank/DDBJ whole genome shotgun (WGS) entry which is preliminary data.</text>
</comment>
<evidence type="ECO:0000313" key="2">
    <source>
        <dbReference type="EMBL" id="TNC75487.1"/>
    </source>
</evidence>
<name>A0A5C4NS44_9BURK</name>
<evidence type="ECO:0000313" key="3">
    <source>
        <dbReference type="Proteomes" id="UP000305681"/>
    </source>
</evidence>
<protein>
    <submittedName>
        <fullName evidence="2">DUF3304 domain-containing protein</fullName>
    </submittedName>
</protein>
<dbReference type="InterPro" id="IPR021733">
    <property type="entry name" value="DUF3304"/>
</dbReference>
<proteinExistence type="predicted"/>
<organism evidence="2 3">
    <name type="scientific">Janthinobacterium lividum</name>
    <dbReference type="NCBI Taxonomy" id="29581"/>
    <lineage>
        <taxon>Bacteria</taxon>
        <taxon>Pseudomonadati</taxon>
        <taxon>Pseudomonadota</taxon>
        <taxon>Betaproteobacteria</taxon>
        <taxon>Burkholderiales</taxon>
        <taxon>Oxalobacteraceae</taxon>
        <taxon>Janthinobacterium</taxon>
    </lineage>
</organism>
<evidence type="ECO:0000256" key="1">
    <source>
        <dbReference type="SAM" id="Phobius"/>
    </source>
</evidence>
<dbReference type="Proteomes" id="UP000305681">
    <property type="component" value="Unassembled WGS sequence"/>
</dbReference>